<feature type="transmembrane region" description="Helical" evidence="7">
    <location>
        <begin position="5"/>
        <end position="23"/>
    </location>
</feature>
<keyword evidence="7" id="KW-1133">Transmembrane helix</keyword>
<keyword evidence="3" id="KW-1003">Cell membrane</keyword>
<gene>
    <name evidence="9" type="primary">med</name>
    <name evidence="9" type="ORF">GCM10007971_24360</name>
</gene>
<dbReference type="Gene3D" id="3.40.50.2300">
    <property type="match status" value="2"/>
</dbReference>
<evidence type="ECO:0000256" key="7">
    <source>
        <dbReference type="SAM" id="Phobius"/>
    </source>
</evidence>
<keyword evidence="7" id="KW-0812">Transmembrane</keyword>
<evidence type="ECO:0000256" key="4">
    <source>
        <dbReference type="ARBA" id="ARBA00022729"/>
    </source>
</evidence>
<dbReference type="SUPFAM" id="SSF53822">
    <property type="entry name" value="Periplasmic binding protein-like I"/>
    <property type="match status" value="1"/>
</dbReference>
<reference evidence="9" key="1">
    <citation type="journal article" date="2014" name="Int. J. Syst. Evol. Microbiol.">
        <title>Complete genome sequence of Corynebacterium casei LMG S-19264T (=DSM 44701T), isolated from a smear-ripened cheese.</title>
        <authorList>
            <consortium name="US DOE Joint Genome Institute (JGI-PGF)"/>
            <person name="Walter F."/>
            <person name="Albersmeier A."/>
            <person name="Kalinowski J."/>
            <person name="Ruckert C."/>
        </authorList>
    </citation>
    <scope>NUCLEOTIDE SEQUENCE</scope>
    <source>
        <strain evidence="9">JCM 17251</strain>
    </source>
</reference>
<evidence type="ECO:0000256" key="2">
    <source>
        <dbReference type="ARBA" id="ARBA00008610"/>
    </source>
</evidence>
<dbReference type="PANTHER" id="PTHR34296:SF2">
    <property type="entry name" value="ABC TRANSPORTER GUANOSINE-BINDING PROTEIN NUPN"/>
    <property type="match status" value="1"/>
</dbReference>
<dbReference type="GO" id="GO:0005886">
    <property type="term" value="C:plasma membrane"/>
    <property type="evidence" value="ECO:0007669"/>
    <property type="project" value="UniProtKB-SubCell"/>
</dbReference>
<dbReference type="InterPro" id="IPR028082">
    <property type="entry name" value="Peripla_BP_I"/>
</dbReference>
<dbReference type="InterPro" id="IPR050957">
    <property type="entry name" value="BMP_lipoprotein"/>
</dbReference>
<evidence type="ECO:0000256" key="1">
    <source>
        <dbReference type="ARBA" id="ARBA00004193"/>
    </source>
</evidence>
<evidence type="ECO:0000313" key="9">
    <source>
        <dbReference type="EMBL" id="GGN60345.1"/>
    </source>
</evidence>
<dbReference type="AlphaFoldDB" id="A0A918D303"/>
<dbReference type="EMBL" id="BMOS01000017">
    <property type="protein sequence ID" value="GGN60345.1"/>
    <property type="molecule type" value="Genomic_DNA"/>
</dbReference>
<evidence type="ECO:0000256" key="3">
    <source>
        <dbReference type="ARBA" id="ARBA00022475"/>
    </source>
</evidence>
<dbReference type="RefSeq" id="WP_188857753.1">
    <property type="nucleotide sequence ID" value="NZ_BMOS01000017.1"/>
</dbReference>
<dbReference type="Pfam" id="PF02608">
    <property type="entry name" value="Bmp"/>
    <property type="match status" value="1"/>
</dbReference>
<keyword evidence="6" id="KW-0449">Lipoprotein</keyword>
<accession>A0A918D303</accession>
<evidence type="ECO:0000259" key="8">
    <source>
        <dbReference type="Pfam" id="PF02608"/>
    </source>
</evidence>
<comment type="subcellular location">
    <subcellularLocation>
        <location evidence="1">Cell membrane</location>
        <topology evidence="1">Lipid-anchor</topology>
    </subcellularLocation>
</comment>
<dbReference type="PANTHER" id="PTHR34296">
    <property type="entry name" value="TRANSCRIPTIONAL ACTIVATOR PROTEIN MED"/>
    <property type="match status" value="1"/>
</dbReference>
<evidence type="ECO:0000313" key="10">
    <source>
        <dbReference type="Proteomes" id="UP000624041"/>
    </source>
</evidence>
<keyword evidence="10" id="KW-1185">Reference proteome</keyword>
<keyword evidence="4" id="KW-0732">Signal</keyword>
<reference evidence="9" key="2">
    <citation type="submission" date="2020-09" db="EMBL/GenBank/DDBJ databases">
        <authorList>
            <person name="Sun Q."/>
            <person name="Ohkuma M."/>
        </authorList>
    </citation>
    <scope>NUCLEOTIDE SEQUENCE</scope>
    <source>
        <strain evidence="9">JCM 17251</strain>
    </source>
</reference>
<feature type="domain" description="ABC transporter substrate-binding protein PnrA-like" evidence="8">
    <location>
        <begin position="29"/>
        <end position="310"/>
    </location>
</feature>
<dbReference type="Proteomes" id="UP000624041">
    <property type="component" value="Unassembled WGS sequence"/>
</dbReference>
<comment type="caution">
    <text evidence="9">The sequence shown here is derived from an EMBL/GenBank/DDBJ whole genome shotgun (WGS) entry which is preliminary data.</text>
</comment>
<protein>
    <submittedName>
        <fullName evidence="9">Transcriptional activator protein med</fullName>
    </submittedName>
</protein>
<dbReference type="InterPro" id="IPR003760">
    <property type="entry name" value="PnrA-like"/>
</dbReference>
<name>A0A918D303_9BACI</name>
<organism evidence="9 10">
    <name type="scientific">Oceanobacillus indicireducens</name>
    <dbReference type="NCBI Taxonomy" id="1004261"/>
    <lineage>
        <taxon>Bacteria</taxon>
        <taxon>Bacillati</taxon>
        <taxon>Bacillota</taxon>
        <taxon>Bacilli</taxon>
        <taxon>Bacillales</taxon>
        <taxon>Bacillaceae</taxon>
        <taxon>Oceanobacillus</taxon>
    </lineage>
</organism>
<proteinExistence type="inferred from homology"/>
<evidence type="ECO:0000256" key="5">
    <source>
        <dbReference type="ARBA" id="ARBA00023136"/>
    </source>
</evidence>
<comment type="similarity">
    <text evidence="2">Belongs to the BMP lipoprotein family.</text>
</comment>
<evidence type="ECO:0000256" key="6">
    <source>
        <dbReference type="ARBA" id="ARBA00023288"/>
    </source>
</evidence>
<keyword evidence="5 7" id="KW-0472">Membrane</keyword>
<sequence>MKKQLILTIIIMIMILPGCNYFSDDNNLQNAGMLFESEIAGNAWNEKGYEGLLAIEQEFNIDVFYKENTSKENDVIQAVDEFVQEGVNLIIGHGNSYGHHFVDLTKTYPEVQFIYMNGDLYNPKVTSLNFDSHAMGFFGGMVAGEMTETDEIGVIAVFSWQAELEGFYEGVKYQNPKAEVHIDFVNDWDDKEQAMIIYNEFVAAGTDVIVPVGNAYSKAVIEAAAKDDIYSIGYVADQHELAPEHVLTSMIQHVEAVYLNAAEDFNEEALMGGIRSYDFHDDYITLGMFNEKINSNFEKKITEAIEEYKKTNLLPIEN</sequence>